<proteinExistence type="predicted"/>
<dbReference type="RefSeq" id="WP_011448977.1">
    <property type="nucleotide sequence ID" value="NC_007796.1"/>
</dbReference>
<dbReference type="Pfam" id="PF13938">
    <property type="entry name" value="DUF4213"/>
    <property type="match status" value="1"/>
</dbReference>
<dbReference type="AlphaFoldDB" id="Q2FMG3"/>
<dbReference type="EMBL" id="CP000254">
    <property type="protein sequence ID" value="ABD41715.1"/>
    <property type="molecule type" value="Genomic_DNA"/>
</dbReference>
<gene>
    <name evidence="3" type="ordered locus">Mhun_2005</name>
</gene>
<evidence type="ECO:0000313" key="3">
    <source>
        <dbReference type="EMBL" id="ABD41715.1"/>
    </source>
</evidence>
<organism evidence="3 4">
    <name type="scientific">Methanospirillum hungatei JF-1 (strain ATCC 27890 / DSM 864 / NBRC 100397 / JF-1)</name>
    <dbReference type="NCBI Taxonomy" id="323259"/>
    <lineage>
        <taxon>Archaea</taxon>
        <taxon>Methanobacteriati</taxon>
        <taxon>Methanobacteriota</taxon>
        <taxon>Stenosarchaea group</taxon>
        <taxon>Methanomicrobia</taxon>
        <taxon>Methanomicrobiales</taxon>
        <taxon>Methanospirillaceae</taxon>
        <taxon>Methanospirillum</taxon>
    </lineage>
</organism>
<name>Q2FMG3_METHJ</name>
<sequence length="282" mass="30245">MNPTTEKQDAILSDTIDILKTRIPVPFSEIRLDSVVVGVFFTGVKLSSGYGGICFTPVDLIPEAVCCSTAASAMPYCGKMQGVSVEDMLTHMSSPAPLVRAVIISVVNALSAWFFDICPEGTYAIEHDKDAFDLLDTIDPATPVVVVGALWPVIHRLKLRGAQYRLFELNKGALREEELPFFVPPEEQNVVLSRAGCVVLTGATLVTGTLENLLARIPQGIPVIIGGPTVSMIPDAFFSRGVTAIGGDIVTRPDEILSTVMQGGSGYHFFGKAADKILIHNV</sequence>
<dbReference type="InterPro" id="IPR025251">
    <property type="entry name" value="DUF4213"/>
</dbReference>
<evidence type="ECO:0008006" key="5">
    <source>
        <dbReference type="Google" id="ProtNLM"/>
    </source>
</evidence>
<dbReference type="GeneID" id="3924673"/>
<dbReference type="KEGG" id="mhu:Mhun_2005"/>
<dbReference type="SUPFAM" id="SSF159713">
    <property type="entry name" value="Dhaf3308-like"/>
    <property type="match status" value="1"/>
</dbReference>
<dbReference type="HOGENOM" id="CLU_076326_1_0_2"/>
<keyword evidence="4" id="KW-1185">Reference proteome</keyword>
<dbReference type="EnsemblBacteria" id="ABD41715">
    <property type="protein sequence ID" value="ABD41715"/>
    <property type="gene ID" value="Mhun_2005"/>
</dbReference>
<evidence type="ECO:0000259" key="2">
    <source>
        <dbReference type="Pfam" id="PF13938"/>
    </source>
</evidence>
<reference evidence="4" key="1">
    <citation type="journal article" date="2016" name="Stand. Genomic Sci.">
        <title>Complete genome sequence of Methanospirillum hungatei type strain JF1.</title>
        <authorList>
            <person name="Gunsalus R.P."/>
            <person name="Cook L.E."/>
            <person name="Crable B."/>
            <person name="Rohlin L."/>
            <person name="McDonald E."/>
            <person name="Mouttaki H."/>
            <person name="Sieber J.R."/>
            <person name="Poweleit N."/>
            <person name="Zhou H."/>
            <person name="Lapidus A.L."/>
            <person name="Daligault H.E."/>
            <person name="Land M."/>
            <person name="Gilna P."/>
            <person name="Ivanova N."/>
            <person name="Kyrpides N."/>
            <person name="Culley D.E."/>
            <person name="McInerney M.J."/>
        </authorList>
    </citation>
    <scope>NUCLEOTIDE SEQUENCE [LARGE SCALE GENOMIC DNA]</scope>
    <source>
        <strain evidence="4">ATCC 27890 / DSM 864 / NBRC 100397 / JF-1</strain>
    </source>
</reference>
<evidence type="ECO:0000313" key="4">
    <source>
        <dbReference type="Proteomes" id="UP000001941"/>
    </source>
</evidence>
<dbReference type="Gene3D" id="3.40.50.11590">
    <property type="match status" value="1"/>
</dbReference>
<dbReference type="Proteomes" id="UP000001941">
    <property type="component" value="Chromosome"/>
</dbReference>
<protein>
    <recommendedName>
        <fullName evidence="5">Heavy-metal chelation domain-containing protein</fullName>
    </recommendedName>
</protein>
<dbReference type="STRING" id="323259.Mhun_2005"/>
<dbReference type="InParanoid" id="Q2FMG3"/>
<dbReference type="OrthoDB" id="147804at2157"/>
<evidence type="ECO:0000259" key="1">
    <source>
        <dbReference type="Pfam" id="PF04016"/>
    </source>
</evidence>
<feature type="domain" description="Putative heavy-metal chelation" evidence="1">
    <location>
        <begin position="130"/>
        <end position="278"/>
    </location>
</feature>
<feature type="domain" description="DUF4213" evidence="2">
    <location>
        <begin position="29"/>
        <end position="111"/>
    </location>
</feature>
<dbReference type="eggNOG" id="arCOG03216">
    <property type="taxonomic scope" value="Archaea"/>
</dbReference>
<dbReference type="InterPro" id="IPR007161">
    <property type="entry name" value="DUF364"/>
</dbReference>
<accession>Q2FMG3</accession>
<dbReference type="Pfam" id="PF04016">
    <property type="entry name" value="DUF364"/>
    <property type="match status" value="1"/>
</dbReference>